<dbReference type="InterPro" id="IPR000700">
    <property type="entry name" value="PAS-assoc_C"/>
</dbReference>
<dbReference type="CDD" id="cd01948">
    <property type="entry name" value="EAL"/>
    <property type="match status" value="1"/>
</dbReference>
<dbReference type="AlphaFoldDB" id="A0A7C5L625"/>
<dbReference type="PANTHER" id="PTHR44757:SF2">
    <property type="entry name" value="BIOFILM ARCHITECTURE MAINTENANCE PROTEIN MBAA"/>
    <property type="match status" value="1"/>
</dbReference>
<dbReference type="SMART" id="SM00086">
    <property type="entry name" value="PAC"/>
    <property type="match status" value="1"/>
</dbReference>
<sequence length="823" mass="95031">LRIPLREGTVLYYTYTSERPVTVPDINAEGRFRFLPYVYQMGFKSAVCTPIRGDREPFGAICVYSKIRREFSKRDTDFLYSLANILGLAIKRYRYERDLEESEQKLQKISRLYKTLSVINEIILQERDMDALLHKVCTTCTFHGGFKASWIALRGDSRLKIASFCGNVEDLLRKMEKRRLLEDPEKGGPWAVAFVRGEVVVSNDTEGVTMAPSLKRELIRRGYLSSISVPLRRKGNVFGVFTLLAGERNAFDEDTQQLVVKIADQVVFAFEFIEKEEELRKLSLAVEQTSDWVLIAGTDGRIHYVNKTVERLTGYRREELIGQTPKIFKSGKHTRAFYRRLWNALSEGRMFRGVFINRRKDGKLFYLDQTITPLKDREGKVIGYVATGKDITEQRELQEKLNYFAYYDPVTELPNRTNFMERLRLSISRTKLLNRFLAVLLIDMDRFKYVNDTYGYLTGDSVLKEVGNRIKSALREGDTVARLGSDEFGVILIDLARKEDISKVLAKIFARMEEPFRVNGEEIRLTISVGVSVFPEDGSEAEDLVKKAEIALAHAKEEFSNSYQFFKEEMNTRMAEFVLMEKHLLKALERREYKIFYQPYYELKDLSLYGMEALLRWESPDLGFVPPSRFIPILENTGLILEVGEWVLREVCTRISRWQVPVSVNISPVQFKDRSFPDRIERVIERCGVEGRFIVLEITENTIMEDVEFAKRSLDRLKEMGVRVAVDDFGTGYSSLAYLKILPVDYLKIDVSFVRDIDRDPDDRAIVNAIIQLARNLGLKTIAEGIESGEQLEILREMGCDVGQGFYLARPMPEEKLLQLLKL</sequence>
<dbReference type="Pfam" id="PF00990">
    <property type="entry name" value="GGDEF"/>
    <property type="match status" value="1"/>
</dbReference>
<dbReference type="Gene3D" id="3.30.70.270">
    <property type="match status" value="1"/>
</dbReference>
<dbReference type="SUPFAM" id="SSF141868">
    <property type="entry name" value="EAL domain-like"/>
    <property type="match status" value="1"/>
</dbReference>
<gene>
    <name evidence="5" type="ORF">ENJ61_08475</name>
</gene>
<feature type="domain" description="PAC" evidence="2">
    <location>
        <begin position="349"/>
        <end position="403"/>
    </location>
</feature>
<dbReference type="InterPro" id="IPR000014">
    <property type="entry name" value="PAS"/>
</dbReference>
<dbReference type="SMART" id="SM00052">
    <property type="entry name" value="EAL"/>
    <property type="match status" value="1"/>
</dbReference>
<reference evidence="5" key="1">
    <citation type="journal article" date="2020" name="mSystems">
        <title>Genome- and Community-Level Interaction Insights into Carbon Utilization and Element Cycling Functions of Hydrothermarchaeota in Hydrothermal Sediment.</title>
        <authorList>
            <person name="Zhou Z."/>
            <person name="Liu Y."/>
            <person name="Xu W."/>
            <person name="Pan J."/>
            <person name="Luo Z.H."/>
            <person name="Li M."/>
        </authorList>
    </citation>
    <scope>NUCLEOTIDE SEQUENCE [LARGE SCALE GENOMIC DNA]</scope>
    <source>
        <strain evidence="5">HyVt-501</strain>
    </source>
</reference>
<dbReference type="PROSITE" id="PS50112">
    <property type="entry name" value="PAS"/>
    <property type="match status" value="1"/>
</dbReference>
<feature type="non-terminal residue" evidence="5">
    <location>
        <position position="1"/>
    </location>
</feature>
<evidence type="ECO:0000259" key="3">
    <source>
        <dbReference type="PROSITE" id="PS50883"/>
    </source>
</evidence>
<dbReference type="Pfam" id="PF01590">
    <property type="entry name" value="GAF"/>
    <property type="match status" value="1"/>
</dbReference>
<dbReference type="InterPro" id="IPR000160">
    <property type="entry name" value="GGDEF_dom"/>
</dbReference>
<dbReference type="Pfam" id="PF00563">
    <property type="entry name" value="EAL"/>
    <property type="match status" value="1"/>
</dbReference>
<dbReference type="CDD" id="cd01949">
    <property type="entry name" value="GGDEF"/>
    <property type="match status" value="1"/>
</dbReference>
<feature type="domain" description="GGDEF" evidence="4">
    <location>
        <begin position="435"/>
        <end position="568"/>
    </location>
</feature>
<dbReference type="SUPFAM" id="SSF55785">
    <property type="entry name" value="PYP-like sensor domain (PAS domain)"/>
    <property type="match status" value="1"/>
</dbReference>
<accession>A0A7C5L625</accession>
<dbReference type="InterPro" id="IPR029016">
    <property type="entry name" value="GAF-like_dom_sf"/>
</dbReference>
<feature type="domain" description="EAL" evidence="3">
    <location>
        <begin position="577"/>
        <end position="823"/>
    </location>
</feature>
<dbReference type="SMART" id="SM00091">
    <property type="entry name" value="PAS"/>
    <property type="match status" value="1"/>
</dbReference>
<dbReference type="InterPro" id="IPR003018">
    <property type="entry name" value="GAF"/>
</dbReference>
<dbReference type="CDD" id="cd00130">
    <property type="entry name" value="PAS"/>
    <property type="match status" value="1"/>
</dbReference>
<feature type="domain" description="PAS" evidence="1">
    <location>
        <begin position="278"/>
        <end position="324"/>
    </location>
</feature>
<dbReference type="EMBL" id="DRNB01000315">
    <property type="protein sequence ID" value="HHJ64925.1"/>
    <property type="molecule type" value="Genomic_DNA"/>
</dbReference>
<evidence type="ECO:0000259" key="4">
    <source>
        <dbReference type="PROSITE" id="PS50887"/>
    </source>
</evidence>
<dbReference type="PANTHER" id="PTHR44757">
    <property type="entry name" value="DIGUANYLATE CYCLASE DGCP"/>
    <property type="match status" value="1"/>
</dbReference>
<dbReference type="InterPro" id="IPR043128">
    <property type="entry name" value="Rev_trsase/Diguanyl_cyclase"/>
</dbReference>
<dbReference type="SUPFAM" id="SSF55781">
    <property type="entry name" value="GAF domain-like"/>
    <property type="match status" value="2"/>
</dbReference>
<name>A0A7C5L625_AQUAO</name>
<dbReference type="PROSITE" id="PS50883">
    <property type="entry name" value="EAL"/>
    <property type="match status" value="1"/>
</dbReference>
<dbReference type="Pfam" id="PF00989">
    <property type="entry name" value="PAS"/>
    <property type="match status" value="1"/>
</dbReference>
<evidence type="ECO:0000259" key="1">
    <source>
        <dbReference type="PROSITE" id="PS50112"/>
    </source>
</evidence>
<dbReference type="Pfam" id="PF13185">
    <property type="entry name" value="GAF_2"/>
    <property type="match status" value="1"/>
</dbReference>
<dbReference type="InterPro" id="IPR035919">
    <property type="entry name" value="EAL_sf"/>
</dbReference>
<dbReference type="NCBIfam" id="TIGR00229">
    <property type="entry name" value="sensory_box"/>
    <property type="match status" value="1"/>
</dbReference>
<dbReference type="InterPro" id="IPR035965">
    <property type="entry name" value="PAS-like_dom_sf"/>
</dbReference>
<dbReference type="GO" id="GO:0006355">
    <property type="term" value="P:regulation of DNA-templated transcription"/>
    <property type="evidence" value="ECO:0007669"/>
    <property type="project" value="InterPro"/>
</dbReference>
<dbReference type="InterPro" id="IPR013767">
    <property type="entry name" value="PAS_fold"/>
</dbReference>
<dbReference type="Gene3D" id="3.20.20.450">
    <property type="entry name" value="EAL domain"/>
    <property type="match status" value="1"/>
</dbReference>
<dbReference type="Gene3D" id="3.30.450.20">
    <property type="entry name" value="PAS domain"/>
    <property type="match status" value="1"/>
</dbReference>
<dbReference type="SUPFAM" id="SSF55073">
    <property type="entry name" value="Nucleotide cyclase"/>
    <property type="match status" value="1"/>
</dbReference>
<dbReference type="PROSITE" id="PS50113">
    <property type="entry name" value="PAC"/>
    <property type="match status" value="1"/>
</dbReference>
<dbReference type="InterPro" id="IPR001633">
    <property type="entry name" value="EAL_dom"/>
</dbReference>
<dbReference type="InterPro" id="IPR052155">
    <property type="entry name" value="Biofilm_reg_signaling"/>
</dbReference>
<proteinExistence type="predicted"/>
<dbReference type="PROSITE" id="PS50887">
    <property type="entry name" value="GGDEF"/>
    <property type="match status" value="1"/>
</dbReference>
<dbReference type="Gene3D" id="3.30.450.40">
    <property type="match status" value="2"/>
</dbReference>
<dbReference type="SMART" id="SM00267">
    <property type="entry name" value="GGDEF"/>
    <property type="match status" value="1"/>
</dbReference>
<comment type="caution">
    <text evidence="5">The sequence shown here is derived from an EMBL/GenBank/DDBJ whole genome shotgun (WGS) entry which is preliminary data.</text>
</comment>
<dbReference type="NCBIfam" id="TIGR00254">
    <property type="entry name" value="GGDEF"/>
    <property type="match status" value="1"/>
</dbReference>
<evidence type="ECO:0000313" key="5">
    <source>
        <dbReference type="EMBL" id="HHJ64925.1"/>
    </source>
</evidence>
<protein>
    <submittedName>
        <fullName evidence="5">EAL domain-containing protein</fullName>
    </submittedName>
</protein>
<dbReference type="Proteomes" id="UP000885792">
    <property type="component" value="Unassembled WGS sequence"/>
</dbReference>
<dbReference type="InterPro" id="IPR001610">
    <property type="entry name" value="PAC"/>
</dbReference>
<dbReference type="InterPro" id="IPR029787">
    <property type="entry name" value="Nucleotide_cyclase"/>
</dbReference>
<evidence type="ECO:0000259" key="2">
    <source>
        <dbReference type="PROSITE" id="PS50113"/>
    </source>
</evidence>
<organism evidence="5">
    <name type="scientific">Aquifex aeolicus</name>
    <dbReference type="NCBI Taxonomy" id="63363"/>
    <lineage>
        <taxon>Bacteria</taxon>
        <taxon>Pseudomonadati</taxon>
        <taxon>Aquificota</taxon>
        <taxon>Aquificia</taxon>
        <taxon>Aquificales</taxon>
        <taxon>Aquificaceae</taxon>
        <taxon>Aquifex</taxon>
    </lineage>
</organism>